<dbReference type="SUPFAM" id="SSF53850">
    <property type="entry name" value="Periplasmic binding protein-like II"/>
    <property type="match status" value="1"/>
</dbReference>
<dbReference type="OrthoDB" id="6621790at2"/>
<dbReference type="InterPro" id="IPR050389">
    <property type="entry name" value="LysR-type_TF"/>
</dbReference>
<name>A0A1Q9HQ02_9VIBR</name>
<dbReference type="RefSeq" id="WP_075705452.1">
    <property type="nucleotide sequence ID" value="NZ_AP019655.1"/>
</dbReference>
<dbReference type="PANTHER" id="PTHR30118">
    <property type="entry name" value="HTH-TYPE TRANSCRIPTIONAL REGULATOR LEUO-RELATED"/>
    <property type="match status" value="1"/>
</dbReference>
<comment type="caution">
    <text evidence="7">The sequence shown here is derived from an EMBL/GenBank/DDBJ whole genome shotgun (WGS) entry which is preliminary data.</text>
</comment>
<dbReference type="Gene3D" id="3.40.190.10">
    <property type="entry name" value="Periplasmic binding protein-like II"/>
    <property type="match status" value="2"/>
</dbReference>
<dbReference type="PANTHER" id="PTHR30118:SF6">
    <property type="entry name" value="HTH-TYPE TRANSCRIPTIONAL REGULATOR LEUO"/>
    <property type="match status" value="1"/>
</dbReference>
<keyword evidence="8" id="KW-1185">Reference proteome</keyword>
<evidence type="ECO:0000259" key="5">
    <source>
        <dbReference type="PROSITE" id="PS50931"/>
    </source>
</evidence>
<keyword evidence="2" id="KW-0805">Transcription regulation</keyword>
<sequence>MNNDIANLNLLVALVAVIEHGSLSKAAKSLDTNQSTISTMLGRLKQDVGQELFIRKGRGVVPTSYALDLYNQVQGSVHQLISVFQSFSRFDPKQSSRRFITTAPEHLQWFLLDKFSCLAGGNSLEVYDQPDDDSHLYDMLVQQQYDVMIDIVPPSKPSIASQLLLETEFVVICRQGHPRLTQDTLSLEQFLSEEHAVLERKRNDLYSLEQFTKIDLSKRKIAFHSRSLFSNLMITSQMDCIATVPVSMAMQFKDKLNLKVFKPPFEYKKVQNYLIWHKNLTNDPANVWLRSILIDIANRVRLEKSGVA</sequence>
<dbReference type="SUPFAM" id="SSF46785">
    <property type="entry name" value="Winged helix' DNA-binding domain"/>
    <property type="match status" value="1"/>
</dbReference>
<evidence type="ECO:0000256" key="1">
    <source>
        <dbReference type="ARBA" id="ARBA00009437"/>
    </source>
</evidence>
<dbReference type="PROSITE" id="PS50931">
    <property type="entry name" value="HTH_LYSR"/>
    <property type="match status" value="1"/>
</dbReference>
<accession>A0A1Q9HQ02</accession>
<evidence type="ECO:0000313" key="6">
    <source>
        <dbReference type="EMBL" id="OLQ91088.1"/>
    </source>
</evidence>
<evidence type="ECO:0000256" key="3">
    <source>
        <dbReference type="ARBA" id="ARBA00023125"/>
    </source>
</evidence>
<dbReference type="InterPro" id="IPR005119">
    <property type="entry name" value="LysR_subst-bd"/>
</dbReference>
<dbReference type="EMBL" id="MJMJ01000001">
    <property type="protein sequence ID" value="OLQ92938.1"/>
    <property type="molecule type" value="Genomic_DNA"/>
</dbReference>
<dbReference type="InterPro" id="IPR036388">
    <property type="entry name" value="WH-like_DNA-bd_sf"/>
</dbReference>
<dbReference type="STRING" id="1381081.BIY22_00100"/>
<comment type="similarity">
    <text evidence="1">Belongs to the LysR transcriptional regulatory family.</text>
</comment>
<evidence type="ECO:0000256" key="4">
    <source>
        <dbReference type="ARBA" id="ARBA00023163"/>
    </source>
</evidence>
<dbReference type="AlphaFoldDB" id="A0A1Q9HQ02"/>
<dbReference type="Pfam" id="PF00126">
    <property type="entry name" value="HTH_1"/>
    <property type="match status" value="1"/>
</dbReference>
<evidence type="ECO:0000313" key="7">
    <source>
        <dbReference type="EMBL" id="OLQ92938.1"/>
    </source>
</evidence>
<evidence type="ECO:0000313" key="8">
    <source>
        <dbReference type="Proteomes" id="UP000186039"/>
    </source>
</evidence>
<keyword evidence="3" id="KW-0238">DNA-binding</keyword>
<reference evidence="8 9" key="1">
    <citation type="submission" date="2016-09" db="EMBL/GenBank/DDBJ databases">
        <title>Genomic Taxonomy of the Vibrionaceae.</title>
        <authorList>
            <person name="Gonzalez-Castillo A."/>
            <person name="Gomez-Gil B."/>
            <person name="Enciso-Ibarra K."/>
        </authorList>
    </citation>
    <scope>NUCLEOTIDE SEQUENCE [LARGE SCALE GENOMIC DNA]</scope>
    <source>
        <strain evidence="6 8">CAIM 1902</strain>
        <strain evidence="7 9">CAIM 703</strain>
    </source>
</reference>
<dbReference type="InterPro" id="IPR036390">
    <property type="entry name" value="WH_DNA-bd_sf"/>
</dbReference>
<protein>
    <submittedName>
        <fullName evidence="7">LysR family transcriptional regulator</fullName>
    </submittedName>
</protein>
<dbReference type="Proteomes" id="UP000186313">
    <property type="component" value="Unassembled WGS sequence"/>
</dbReference>
<dbReference type="Proteomes" id="UP000186039">
    <property type="component" value="Unassembled WGS sequence"/>
</dbReference>
<gene>
    <name evidence="6" type="ORF">BIY20_10115</name>
    <name evidence="7" type="ORF">BIY22_00100</name>
</gene>
<dbReference type="InterPro" id="IPR000847">
    <property type="entry name" value="LysR_HTH_N"/>
</dbReference>
<evidence type="ECO:0000313" key="9">
    <source>
        <dbReference type="Proteomes" id="UP000186313"/>
    </source>
</evidence>
<dbReference type="PRINTS" id="PR00039">
    <property type="entry name" value="HTHLYSR"/>
</dbReference>
<dbReference type="Pfam" id="PF03466">
    <property type="entry name" value="LysR_substrate"/>
    <property type="match status" value="1"/>
</dbReference>
<keyword evidence="4" id="KW-0804">Transcription</keyword>
<organism evidence="7 9">
    <name type="scientific">Vibrio panuliri</name>
    <dbReference type="NCBI Taxonomy" id="1381081"/>
    <lineage>
        <taxon>Bacteria</taxon>
        <taxon>Pseudomonadati</taxon>
        <taxon>Pseudomonadota</taxon>
        <taxon>Gammaproteobacteria</taxon>
        <taxon>Vibrionales</taxon>
        <taxon>Vibrionaceae</taxon>
        <taxon>Vibrio</taxon>
    </lineage>
</organism>
<dbReference type="EMBL" id="MJMH01000175">
    <property type="protein sequence ID" value="OLQ91088.1"/>
    <property type="molecule type" value="Genomic_DNA"/>
</dbReference>
<dbReference type="Gene3D" id="1.10.10.10">
    <property type="entry name" value="Winged helix-like DNA-binding domain superfamily/Winged helix DNA-binding domain"/>
    <property type="match status" value="1"/>
</dbReference>
<dbReference type="GO" id="GO:0003677">
    <property type="term" value="F:DNA binding"/>
    <property type="evidence" value="ECO:0007669"/>
    <property type="project" value="UniProtKB-KW"/>
</dbReference>
<feature type="domain" description="HTH lysR-type" evidence="5">
    <location>
        <begin position="7"/>
        <end position="63"/>
    </location>
</feature>
<proteinExistence type="inferred from homology"/>
<evidence type="ECO:0000256" key="2">
    <source>
        <dbReference type="ARBA" id="ARBA00023015"/>
    </source>
</evidence>
<dbReference type="GO" id="GO:0003700">
    <property type="term" value="F:DNA-binding transcription factor activity"/>
    <property type="evidence" value="ECO:0007669"/>
    <property type="project" value="InterPro"/>
</dbReference>